<dbReference type="CDD" id="cd04666">
    <property type="entry name" value="NUDIX_DIPP2_like_Nudt4"/>
    <property type="match status" value="1"/>
</dbReference>
<accession>A0A3B1DAS4</accession>
<dbReference type="GO" id="GO:0016462">
    <property type="term" value="F:pyrophosphatase activity"/>
    <property type="evidence" value="ECO:0007669"/>
    <property type="project" value="InterPro"/>
</dbReference>
<evidence type="ECO:0000256" key="4">
    <source>
        <dbReference type="ARBA" id="ARBA00022842"/>
    </source>
</evidence>
<dbReference type="PROSITE" id="PS51462">
    <property type="entry name" value="NUDIX"/>
    <property type="match status" value="1"/>
</dbReference>
<evidence type="ECO:0000259" key="5">
    <source>
        <dbReference type="PROSITE" id="PS51462"/>
    </source>
</evidence>
<dbReference type="SUPFAM" id="SSF55811">
    <property type="entry name" value="Nudix"/>
    <property type="match status" value="1"/>
</dbReference>
<reference evidence="6" key="1">
    <citation type="submission" date="2018-06" db="EMBL/GenBank/DDBJ databases">
        <authorList>
            <person name="Zhirakovskaya E."/>
        </authorList>
    </citation>
    <scope>NUCLEOTIDE SEQUENCE</scope>
</reference>
<dbReference type="GO" id="GO:0005737">
    <property type="term" value="C:cytoplasm"/>
    <property type="evidence" value="ECO:0007669"/>
    <property type="project" value="TreeGrafter"/>
</dbReference>
<organism evidence="6">
    <name type="scientific">hydrothermal vent metagenome</name>
    <dbReference type="NCBI Taxonomy" id="652676"/>
    <lineage>
        <taxon>unclassified sequences</taxon>
        <taxon>metagenomes</taxon>
        <taxon>ecological metagenomes</taxon>
    </lineage>
</organism>
<dbReference type="EMBL" id="UOGD01000432">
    <property type="protein sequence ID" value="VAX28875.1"/>
    <property type="molecule type" value="Genomic_DNA"/>
</dbReference>
<evidence type="ECO:0000256" key="2">
    <source>
        <dbReference type="ARBA" id="ARBA00022723"/>
    </source>
</evidence>
<evidence type="ECO:0000256" key="1">
    <source>
        <dbReference type="ARBA" id="ARBA00001946"/>
    </source>
</evidence>
<keyword evidence="3" id="KW-0378">Hydrolase</keyword>
<dbReference type="InterPro" id="IPR015797">
    <property type="entry name" value="NUDIX_hydrolase-like_dom_sf"/>
</dbReference>
<gene>
    <name evidence="6" type="ORF">MNBD_IGNAVI01-233</name>
</gene>
<name>A0A3B1DAS4_9ZZZZ</name>
<dbReference type="GO" id="GO:0046872">
    <property type="term" value="F:metal ion binding"/>
    <property type="evidence" value="ECO:0007669"/>
    <property type="project" value="UniProtKB-KW"/>
</dbReference>
<evidence type="ECO:0000313" key="6">
    <source>
        <dbReference type="EMBL" id="VAX28875.1"/>
    </source>
</evidence>
<dbReference type="InterPro" id="IPR047198">
    <property type="entry name" value="DDP-like_NUDIX"/>
</dbReference>
<dbReference type="Pfam" id="PF00293">
    <property type="entry name" value="NUDIX"/>
    <property type="match status" value="1"/>
</dbReference>
<sequence length="128" mass="14610">MVIFDQSAVIPYRKTSEGIEIMLVSTKEGNWTIPKGTIATGLSPRKSAAKEALEEAGIEGKVKKGNVGIYTYNKQGDNYCVKVYKMKVKKIHKKWDEQHIRERVWVDLDSISKFIKYKNLLTIIKSAF</sequence>
<evidence type="ECO:0000256" key="3">
    <source>
        <dbReference type="ARBA" id="ARBA00022801"/>
    </source>
</evidence>
<keyword evidence="2" id="KW-0479">Metal-binding</keyword>
<dbReference type="InterPro" id="IPR000086">
    <property type="entry name" value="NUDIX_hydrolase_dom"/>
</dbReference>
<comment type="cofactor">
    <cofactor evidence="1">
        <name>Mg(2+)</name>
        <dbReference type="ChEBI" id="CHEBI:18420"/>
    </cofactor>
</comment>
<dbReference type="PANTHER" id="PTHR12629:SF0">
    <property type="entry name" value="DIPHOSPHOINOSITOL-POLYPHOSPHATE DIPHOSPHATASE"/>
    <property type="match status" value="1"/>
</dbReference>
<dbReference type="PANTHER" id="PTHR12629">
    <property type="entry name" value="DIPHOSPHOINOSITOL POLYPHOSPHATE PHOSPHOHYDROLASE"/>
    <property type="match status" value="1"/>
</dbReference>
<feature type="domain" description="Nudix hydrolase" evidence="5">
    <location>
        <begin position="2"/>
        <end position="127"/>
    </location>
</feature>
<dbReference type="Gene3D" id="3.90.79.10">
    <property type="entry name" value="Nucleoside Triphosphate Pyrophosphohydrolase"/>
    <property type="match status" value="1"/>
</dbReference>
<keyword evidence="4" id="KW-0460">Magnesium</keyword>
<protein>
    <recommendedName>
        <fullName evidence="5">Nudix hydrolase domain-containing protein</fullName>
    </recommendedName>
</protein>
<proteinExistence type="predicted"/>
<dbReference type="AlphaFoldDB" id="A0A3B1DAS4"/>
<dbReference type="GO" id="GO:0005634">
    <property type="term" value="C:nucleus"/>
    <property type="evidence" value="ECO:0007669"/>
    <property type="project" value="TreeGrafter"/>
</dbReference>